<dbReference type="GeneID" id="59264368"/>
<dbReference type="PANTHER" id="PTHR10622:SF10">
    <property type="entry name" value="HET DOMAIN-CONTAINING PROTEIN"/>
    <property type="match status" value="1"/>
</dbReference>
<accession>A0A8H6EFD5</accession>
<dbReference type="InterPro" id="IPR010730">
    <property type="entry name" value="HET"/>
</dbReference>
<dbReference type="AlphaFoldDB" id="A0A8H6EFD5"/>
<dbReference type="PANTHER" id="PTHR10622">
    <property type="entry name" value="HET DOMAIN-CONTAINING PROTEIN"/>
    <property type="match status" value="1"/>
</dbReference>
<reference evidence="2 3" key="1">
    <citation type="journal article" date="2020" name="Phytopathology">
        <title>A high-quality genome resource of Botrytis fragariae, a new and rapidly spreading fungal pathogen causing strawberry gray mold in the U.S.A.</title>
        <authorList>
            <person name="Wu Y."/>
            <person name="Saski C.A."/>
            <person name="Schnabel G."/>
            <person name="Xiao S."/>
            <person name="Hu M."/>
        </authorList>
    </citation>
    <scope>NUCLEOTIDE SEQUENCE [LARGE SCALE GENOMIC DNA]</scope>
    <source>
        <strain evidence="2 3">BVB16</strain>
    </source>
</reference>
<evidence type="ECO:0000313" key="3">
    <source>
        <dbReference type="Proteomes" id="UP000531561"/>
    </source>
</evidence>
<dbReference type="RefSeq" id="XP_037189144.1">
    <property type="nucleotide sequence ID" value="XM_037340676.1"/>
</dbReference>
<dbReference type="Pfam" id="PF06985">
    <property type="entry name" value="HET"/>
    <property type="match status" value="1"/>
</dbReference>
<protein>
    <submittedName>
        <fullName evidence="2">Putative het domain-containing protein</fullName>
    </submittedName>
</protein>
<keyword evidence="3" id="KW-1185">Reference proteome</keyword>
<proteinExistence type="predicted"/>
<name>A0A8H6EFD5_9HELO</name>
<feature type="domain" description="Heterokaryon incompatibility" evidence="1">
    <location>
        <begin position="25"/>
        <end position="109"/>
    </location>
</feature>
<comment type="caution">
    <text evidence="2">The sequence shown here is derived from an EMBL/GenBank/DDBJ whole genome shotgun (WGS) entry which is preliminary data.</text>
</comment>
<evidence type="ECO:0000313" key="2">
    <source>
        <dbReference type="EMBL" id="KAF5870197.1"/>
    </source>
</evidence>
<sequence length="549" mass="62854">MRLLDTKDTENLRVQEFSQRNIPSYAILSHRWEEEEVTFEDIKNGDFKQKKGFGKLEGCCKRAREDKYNWIWVDTCCIDKSSSAELNEAINSMYRWYQESAVCYAYLSDLEEIGSLGQSKWFTRGWTLQELIAPRHLLLFDMHWRLLGTKIEHAAAIERITGVLRSIILRQIYPGYCNAAQRISWVSNRETTREEDMAYCLMGLFDVHMLPIYGEGSENAFLRLQQEILKRTSDPTLFLWTASHEPYNQGLLATSPSAFCTHDDCFSWLPLHSRLPGDFGSPYTSLLPSNHTPRTLQYDEQNARYINGPSVDIQSAFGSNGLQLSLLSYDSSQDSISVNSLPAHTYIIICLDVLSWNNDRIFLTLIPEHRPSPYTSRTSTDRMGAFRRPASTTIESRPRINMPLSMKRQTITVSQVDTSTSGSPMKFRFLPFLPSGISVIKAFIFQSDGSDSHLSSFSEPFECIGGVVLFDILQQHCNHEQVMLAFGTRQRLSPNWCTLAESLVRDPSDSDIKLLYSEKNALNSRMNSRADLSEWLHALCTYQYITRCT</sequence>
<dbReference type="EMBL" id="JABFCT010000015">
    <property type="protein sequence ID" value="KAF5870197.1"/>
    <property type="molecule type" value="Genomic_DNA"/>
</dbReference>
<dbReference type="OrthoDB" id="674604at2759"/>
<gene>
    <name evidence="2" type="ORF">Bfra_010342</name>
</gene>
<organism evidence="2 3">
    <name type="scientific">Botrytis fragariae</name>
    <dbReference type="NCBI Taxonomy" id="1964551"/>
    <lineage>
        <taxon>Eukaryota</taxon>
        <taxon>Fungi</taxon>
        <taxon>Dikarya</taxon>
        <taxon>Ascomycota</taxon>
        <taxon>Pezizomycotina</taxon>
        <taxon>Leotiomycetes</taxon>
        <taxon>Helotiales</taxon>
        <taxon>Sclerotiniaceae</taxon>
        <taxon>Botrytis</taxon>
    </lineage>
</organism>
<dbReference type="Proteomes" id="UP000531561">
    <property type="component" value="Unassembled WGS sequence"/>
</dbReference>
<evidence type="ECO:0000259" key="1">
    <source>
        <dbReference type="Pfam" id="PF06985"/>
    </source>
</evidence>